<evidence type="ECO:0000313" key="2">
    <source>
        <dbReference type="Proteomes" id="UP000250266"/>
    </source>
</evidence>
<evidence type="ECO:0000313" key="1">
    <source>
        <dbReference type="EMBL" id="OCK73198.1"/>
    </source>
</evidence>
<dbReference type="Proteomes" id="UP000250266">
    <property type="component" value="Unassembled WGS sequence"/>
</dbReference>
<gene>
    <name evidence="1" type="ORF">K432DRAFT_430714</name>
</gene>
<dbReference type="OrthoDB" id="5428890at2759"/>
<dbReference type="EMBL" id="KV745903">
    <property type="protein sequence ID" value="OCK73198.1"/>
    <property type="molecule type" value="Genomic_DNA"/>
</dbReference>
<sequence length="359" mass="41000">MSRSPSLERDPALNKLDEILGCFEKTAYRNYVANTIRASAPGRAGDSFQKNVDLFAEVIRSKETIGNLISRFRSGHGGGIVLAFIGVWQSVYHSFQPLAQGFTPVEIAYCVAHRRRKMSLQRQLALKEAFNETPADLLSKSKILPGPKQLDVTKRITDPFDVLGPLEAASVSCKSLNMYTLCSFAGVKIHWTTNLSRHLLLSKRDGKDILEIYSLPSMFKSSTPAMIGLGNMELALEVRLSYASLFNPYQPKHRGVLSRMLQRKKWCWCRHCMLARMRDVELKGLKHDRGHAEQLMLPTYDETIQTLMAAHAVDWEIGSYNYLWTRVEALEKFLRCSKPWGFRVLFRDNRNTAQYWTFV</sequence>
<accession>A0A8E2DX51</accession>
<dbReference type="AlphaFoldDB" id="A0A8E2DX51"/>
<protein>
    <submittedName>
        <fullName evidence="1">Uncharacterized protein</fullName>
    </submittedName>
</protein>
<keyword evidence="2" id="KW-1185">Reference proteome</keyword>
<reference evidence="1 2" key="1">
    <citation type="journal article" date="2016" name="Nat. Commun.">
        <title>Ectomycorrhizal ecology is imprinted in the genome of the dominant symbiotic fungus Cenococcum geophilum.</title>
        <authorList>
            <consortium name="DOE Joint Genome Institute"/>
            <person name="Peter M."/>
            <person name="Kohler A."/>
            <person name="Ohm R.A."/>
            <person name="Kuo A."/>
            <person name="Krutzmann J."/>
            <person name="Morin E."/>
            <person name="Arend M."/>
            <person name="Barry K.W."/>
            <person name="Binder M."/>
            <person name="Choi C."/>
            <person name="Clum A."/>
            <person name="Copeland A."/>
            <person name="Grisel N."/>
            <person name="Haridas S."/>
            <person name="Kipfer T."/>
            <person name="LaButti K."/>
            <person name="Lindquist E."/>
            <person name="Lipzen A."/>
            <person name="Maire R."/>
            <person name="Meier B."/>
            <person name="Mihaltcheva S."/>
            <person name="Molinier V."/>
            <person name="Murat C."/>
            <person name="Poggeler S."/>
            <person name="Quandt C.A."/>
            <person name="Sperisen C."/>
            <person name="Tritt A."/>
            <person name="Tisserant E."/>
            <person name="Crous P.W."/>
            <person name="Henrissat B."/>
            <person name="Nehls U."/>
            <person name="Egli S."/>
            <person name="Spatafora J.W."/>
            <person name="Grigoriev I.V."/>
            <person name="Martin F.M."/>
        </authorList>
    </citation>
    <scope>NUCLEOTIDE SEQUENCE [LARGE SCALE GENOMIC DNA]</scope>
    <source>
        <strain evidence="1 2">CBS 459.81</strain>
    </source>
</reference>
<organism evidence="1 2">
    <name type="scientific">Lepidopterella palustris CBS 459.81</name>
    <dbReference type="NCBI Taxonomy" id="1314670"/>
    <lineage>
        <taxon>Eukaryota</taxon>
        <taxon>Fungi</taxon>
        <taxon>Dikarya</taxon>
        <taxon>Ascomycota</taxon>
        <taxon>Pezizomycotina</taxon>
        <taxon>Dothideomycetes</taxon>
        <taxon>Pleosporomycetidae</taxon>
        <taxon>Mytilinidiales</taxon>
        <taxon>Argynnaceae</taxon>
        <taxon>Lepidopterella</taxon>
    </lineage>
</organism>
<proteinExistence type="predicted"/>
<name>A0A8E2DX51_9PEZI</name>